<evidence type="ECO:0000313" key="4">
    <source>
        <dbReference type="EMBL" id="EJR41192.1"/>
    </source>
</evidence>
<organism evidence="5 8">
    <name type="scientific">Bacillus mycoides</name>
    <dbReference type="NCBI Taxonomy" id="1405"/>
    <lineage>
        <taxon>Bacteria</taxon>
        <taxon>Bacillati</taxon>
        <taxon>Bacillota</taxon>
        <taxon>Bacilli</taxon>
        <taxon>Bacillales</taxon>
        <taxon>Bacillaceae</taxon>
        <taxon>Bacillus</taxon>
        <taxon>Bacillus cereus group</taxon>
    </lineage>
</organism>
<keyword evidence="1 5" id="KW-0808">Transferase</keyword>
<accession>A0A084J270</accession>
<dbReference type="EC" id="2.7.7.7" evidence="5"/>
<evidence type="ECO:0000259" key="3">
    <source>
        <dbReference type="PROSITE" id="PS51186"/>
    </source>
</evidence>
<dbReference type="EMBL" id="MRWU01000001">
    <property type="protein sequence ID" value="OSX96991.1"/>
    <property type="molecule type" value="Genomic_DNA"/>
</dbReference>
<accession>J8I7F8</accession>
<accession>A0A100YEB3</accession>
<dbReference type="InterPro" id="IPR016181">
    <property type="entry name" value="Acyl_CoA_acyltransferase"/>
</dbReference>
<dbReference type="Pfam" id="PF00583">
    <property type="entry name" value="Acetyltransf_1"/>
    <property type="match status" value="1"/>
</dbReference>
<dbReference type="RefSeq" id="WP_002085307.1">
    <property type="nucleotide sequence ID" value="NZ_CM125442.1"/>
</dbReference>
<sequence>MQIVKQWVQEDSDYIREKVIEYNQKQLSNEEKTPSEKISFIVKNEKEEIVGGITAITFWHHVYVDFLWVSEEYRHEGYGSNLMNLIEEFAIKKECRLIKLDTFSFQAPNFYKKHGYKVIGVSEDYPKGHNHYYLEKRL</sequence>
<dbReference type="SUPFAM" id="SSF55729">
    <property type="entry name" value="Acyl-CoA N-acyltransferases (Nat)"/>
    <property type="match status" value="1"/>
</dbReference>
<dbReference type="PANTHER" id="PTHR42919:SF8">
    <property type="entry name" value="N-ALPHA-ACETYLTRANSFERASE 50"/>
    <property type="match status" value="1"/>
</dbReference>
<dbReference type="PROSITE" id="PS51186">
    <property type="entry name" value="GNAT"/>
    <property type="match status" value="1"/>
</dbReference>
<dbReference type="Gene3D" id="3.40.630.30">
    <property type="match status" value="1"/>
</dbReference>
<protein>
    <submittedName>
        <fullName evidence="5">DNA polymerase III beta subunit</fullName>
        <ecNumber evidence="5">2.7.7.7</ecNumber>
    </submittedName>
</protein>
<dbReference type="Proteomes" id="UP000194131">
    <property type="component" value="Unassembled WGS sequence"/>
</dbReference>
<reference evidence="4 7" key="1">
    <citation type="submission" date="2012-04" db="EMBL/GenBank/DDBJ databases">
        <title>The Genome Sequence of Bacillus cereus VD078.</title>
        <authorList>
            <consortium name="The Broad Institute Genome Sequencing Platform"/>
            <consortium name="The Broad Institute Genome Sequencing Center for Infectious Disease"/>
            <person name="Feldgarden M."/>
            <person name="Van der Auwera G.A."/>
            <person name="Mahillon J."/>
            <person name="Duprez V."/>
            <person name="Timmery S."/>
            <person name="Mattelet C."/>
            <person name="Dierick K."/>
            <person name="Sun M."/>
            <person name="Yu Z."/>
            <person name="Zhu L."/>
            <person name="Hu X."/>
            <person name="Shank E.B."/>
            <person name="Swiecicka I."/>
            <person name="Hansen B.M."/>
            <person name="Andrup L."/>
            <person name="Young S.K."/>
            <person name="Zeng Q."/>
            <person name="Gargeya S."/>
            <person name="Fitzgerald M."/>
            <person name="Haas B."/>
            <person name="Abouelleil A."/>
            <person name="Alvarado L."/>
            <person name="Arachchi H.M."/>
            <person name="Berlin A."/>
            <person name="Chapman S.B."/>
            <person name="Goldberg J."/>
            <person name="Griggs A."/>
            <person name="Gujja S."/>
            <person name="Hansen M."/>
            <person name="Howarth C."/>
            <person name="Imamovic A."/>
            <person name="Larimer J."/>
            <person name="McCowen C."/>
            <person name="Montmayeur A."/>
            <person name="Murphy C."/>
            <person name="Neiman D."/>
            <person name="Pearson M."/>
            <person name="Priest M."/>
            <person name="Roberts A."/>
            <person name="Saif S."/>
            <person name="Shea T."/>
            <person name="Sisk P."/>
            <person name="Sykes S."/>
            <person name="Wortman J."/>
            <person name="Nusbaum C."/>
            <person name="Birren B."/>
        </authorList>
    </citation>
    <scope>NUCLEOTIDE SEQUENCE [LARGE SCALE GENOMIC DNA]</scope>
    <source>
        <strain evidence="4 7">VD078</strain>
    </source>
</reference>
<dbReference type="EMBL" id="AHEV01000013">
    <property type="protein sequence ID" value="EJR41192.1"/>
    <property type="molecule type" value="Genomic_DNA"/>
</dbReference>
<reference evidence="5 8" key="3">
    <citation type="submission" date="2016-12" db="EMBL/GenBank/DDBJ databases">
        <title>Genome Sequences of Twelve Sporeforming Bacillus Species Isolated from Foods.</title>
        <authorList>
            <person name="De Jong A."/>
            <person name="Holsappel S."/>
            <person name="Kuipers O.P."/>
        </authorList>
    </citation>
    <scope>NUCLEOTIDE SEQUENCE [LARGE SCALE GENOMIC DNA]</scope>
    <source>
        <strain evidence="5 8">S3E15</strain>
    </source>
</reference>
<feature type="domain" description="N-acetyltransferase" evidence="3">
    <location>
        <begin position="1"/>
        <end position="138"/>
    </location>
</feature>
<keyword evidence="2" id="KW-0012">Acyltransferase</keyword>
<reference evidence="6 9" key="2">
    <citation type="submission" date="2016-10" db="EMBL/GenBank/DDBJ databases">
        <title>Genome Sequence of Bacillus weihenstephanensis GM6LP.</title>
        <authorList>
            <person name="Poehlein A."/>
            <person name="Wemheuer F."/>
            <person name="Hollensteiner J."/>
            <person name="Wemheuer B."/>
        </authorList>
    </citation>
    <scope>NUCLEOTIDE SEQUENCE [LARGE SCALE GENOMIC DNA]</scope>
    <source>
        <strain evidence="6 9">GM6LP</strain>
    </source>
</reference>
<dbReference type="GO" id="GO:0016747">
    <property type="term" value="F:acyltransferase activity, transferring groups other than amino-acyl groups"/>
    <property type="evidence" value="ECO:0007669"/>
    <property type="project" value="InterPro"/>
</dbReference>
<dbReference type="Proteomes" id="UP000006976">
    <property type="component" value="Unassembled WGS sequence"/>
</dbReference>
<name>A0A100YEB3_BACMY</name>
<dbReference type="InterPro" id="IPR000182">
    <property type="entry name" value="GNAT_dom"/>
</dbReference>
<evidence type="ECO:0000313" key="9">
    <source>
        <dbReference type="Proteomes" id="UP000236165"/>
    </source>
</evidence>
<dbReference type="InterPro" id="IPR051556">
    <property type="entry name" value="N-term/lysine_N-AcTrnsfr"/>
</dbReference>
<evidence type="ECO:0000313" key="7">
    <source>
        <dbReference type="Proteomes" id="UP000006976"/>
    </source>
</evidence>
<comment type="caution">
    <text evidence="5">The sequence shown here is derived from an EMBL/GenBank/DDBJ whole genome shotgun (WGS) entry which is preliminary data.</text>
</comment>
<evidence type="ECO:0000256" key="2">
    <source>
        <dbReference type="ARBA" id="ARBA00023315"/>
    </source>
</evidence>
<dbReference type="Proteomes" id="UP000236165">
    <property type="component" value="Unassembled WGS sequence"/>
</dbReference>
<dbReference type="EMBL" id="MKZQ01000058">
    <property type="protein sequence ID" value="PJN67560.1"/>
    <property type="molecule type" value="Genomic_DNA"/>
</dbReference>
<gene>
    <name evidence="6" type="ORF">BACWE_44710</name>
    <name evidence="4" type="ORF">III_02829</name>
    <name evidence="5" type="ORF">S3E15_00622</name>
</gene>
<evidence type="ECO:0000313" key="5">
    <source>
        <dbReference type="EMBL" id="OSX96991.1"/>
    </source>
</evidence>
<proteinExistence type="predicted"/>
<dbReference type="PANTHER" id="PTHR42919">
    <property type="entry name" value="N-ALPHA-ACETYLTRANSFERASE"/>
    <property type="match status" value="1"/>
</dbReference>
<dbReference type="FunFam" id="3.40.630.30:FF:000055">
    <property type="entry name" value="Ribosomal-protein-alanine acetyltransferase"/>
    <property type="match status" value="1"/>
</dbReference>
<evidence type="ECO:0000256" key="1">
    <source>
        <dbReference type="ARBA" id="ARBA00022679"/>
    </source>
</evidence>
<keyword evidence="5" id="KW-0548">Nucleotidyltransferase</keyword>
<evidence type="ECO:0000313" key="8">
    <source>
        <dbReference type="Proteomes" id="UP000194131"/>
    </source>
</evidence>
<dbReference type="CDD" id="cd04301">
    <property type="entry name" value="NAT_SF"/>
    <property type="match status" value="1"/>
</dbReference>
<dbReference type="GO" id="GO:0003887">
    <property type="term" value="F:DNA-directed DNA polymerase activity"/>
    <property type="evidence" value="ECO:0007669"/>
    <property type="project" value="UniProtKB-EC"/>
</dbReference>
<evidence type="ECO:0000313" key="6">
    <source>
        <dbReference type="EMBL" id="PJN67560.1"/>
    </source>
</evidence>
<dbReference type="AlphaFoldDB" id="A0A100YEB3"/>